<keyword evidence="1" id="KW-0808">Transferase</keyword>
<evidence type="ECO:0000313" key="3">
    <source>
        <dbReference type="EMBL" id="GIG47917.1"/>
    </source>
</evidence>
<sequence>MRAMGVGDRYPADVPGLGVGGAASPAEPVRRALAALAESAAVQARAGAAVAAAVDTMSAIAARHGHRLRGRGAVQDAAARSVAAGQSVSRVFTAGGVRRVRQLVAHVGREAGLVERLLPGFVLAVQELLTNAVRHGGGWGRIRLYRDGDVLVCVVTDHGPGFAGDLKRFGGLPPVDSEGGRGLLLARQIADSFHIGTGPAGATITVTMNLPPGTEV</sequence>
<evidence type="ECO:0000313" key="4">
    <source>
        <dbReference type="Proteomes" id="UP000660611"/>
    </source>
</evidence>
<dbReference type="InterPro" id="IPR036890">
    <property type="entry name" value="HATPase_C_sf"/>
</dbReference>
<evidence type="ECO:0000256" key="1">
    <source>
        <dbReference type="ARBA" id="ARBA00022527"/>
    </source>
</evidence>
<evidence type="ECO:0000259" key="2">
    <source>
        <dbReference type="Pfam" id="PF13581"/>
    </source>
</evidence>
<dbReference type="PANTHER" id="PTHR35526">
    <property type="entry name" value="ANTI-SIGMA-F FACTOR RSBW-RELATED"/>
    <property type="match status" value="1"/>
</dbReference>
<organism evidence="3 4">
    <name type="scientific">Dactylosporangium siamense</name>
    <dbReference type="NCBI Taxonomy" id="685454"/>
    <lineage>
        <taxon>Bacteria</taxon>
        <taxon>Bacillati</taxon>
        <taxon>Actinomycetota</taxon>
        <taxon>Actinomycetes</taxon>
        <taxon>Micromonosporales</taxon>
        <taxon>Micromonosporaceae</taxon>
        <taxon>Dactylosporangium</taxon>
    </lineage>
</organism>
<feature type="domain" description="Histidine kinase/HSP90-like ATPase" evidence="2">
    <location>
        <begin position="97"/>
        <end position="207"/>
    </location>
</feature>
<comment type="caution">
    <text evidence="3">The sequence shown here is derived from an EMBL/GenBank/DDBJ whole genome shotgun (WGS) entry which is preliminary data.</text>
</comment>
<dbReference type="Pfam" id="PF13581">
    <property type="entry name" value="HATPase_c_2"/>
    <property type="match status" value="1"/>
</dbReference>
<reference evidence="3" key="1">
    <citation type="submission" date="2021-01" db="EMBL/GenBank/DDBJ databases">
        <title>Whole genome shotgun sequence of Dactylosporangium siamense NBRC 106093.</title>
        <authorList>
            <person name="Komaki H."/>
            <person name="Tamura T."/>
        </authorList>
    </citation>
    <scope>NUCLEOTIDE SEQUENCE</scope>
    <source>
        <strain evidence="3">NBRC 106093</strain>
    </source>
</reference>
<name>A0A919PPM0_9ACTN</name>
<dbReference type="EMBL" id="BONQ01000090">
    <property type="protein sequence ID" value="GIG47917.1"/>
    <property type="molecule type" value="Genomic_DNA"/>
</dbReference>
<dbReference type="Proteomes" id="UP000660611">
    <property type="component" value="Unassembled WGS sequence"/>
</dbReference>
<keyword evidence="4" id="KW-1185">Reference proteome</keyword>
<dbReference type="Gene3D" id="3.30.565.10">
    <property type="entry name" value="Histidine kinase-like ATPase, C-terminal domain"/>
    <property type="match status" value="1"/>
</dbReference>
<dbReference type="GO" id="GO:0004674">
    <property type="term" value="F:protein serine/threonine kinase activity"/>
    <property type="evidence" value="ECO:0007669"/>
    <property type="project" value="UniProtKB-KW"/>
</dbReference>
<dbReference type="CDD" id="cd16936">
    <property type="entry name" value="HATPase_RsbW-like"/>
    <property type="match status" value="1"/>
</dbReference>
<keyword evidence="1" id="KW-0723">Serine/threonine-protein kinase</keyword>
<dbReference type="InterPro" id="IPR050267">
    <property type="entry name" value="Anti-sigma-factor_SerPK"/>
</dbReference>
<dbReference type="InterPro" id="IPR003594">
    <property type="entry name" value="HATPase_dom"/>
</dbReference>
<gene>
    <name evidence="3" type="ORF">Dsi01nite_059580</name>
</gene>
<accession>A0A919PPM0</accession>
<keyword evidence="1" id="KW-0418">Kinase</keyword>
<protein>
    <recommendedName>
        <fullName evidence="2">Histidine kinase/HSP90-like ATPase domain-containing protein</fullName>
    </recommendedName>
</protein>
<dbReference type="SUPFAM" id="SSF55874">
    <property type="entry name" value="ATPase domain of HSP90 chaperone/DNA topoisomerase II/histidine kinase"/>
    <property type="match status" value="1"/>
</dbReference>
<dbReference type="PANTHER" id="PTHR35526:SF3">
    <property type="entry name" value="ANTI-SIGMA-F FACTOR RSBW"/>
    <property type="match status" value="1"/>
</dbReference>
<dbReference type="AlphaFoldDB" id="A0A919PPM0"/>
<proteinExistence type="predicted"/>